<dbReference type="GO" id="GO:0007157">
    <property type="term" value="P:heterophilic cell-cell adhesion via plasma membrane cell adhesion molecules"/>
    <property type="evidence" value="ECO:0007669"/>
    <property type="project" value="UniProtKB-ARBA"/>
</dbReference>
<dbReference type="PANTHER" id="PTHR23220:SF83">
    <property type="entry name" value="INTEGRIN ALPHA-PS3-RELATED"/>
    <property type="match status" value="1"/>
</dbReference>
<dbReference type="GO" id="GO:0008305">
    <property type="term" value="C:integrin complex"/>
    <property type="evidence" value="ECO:0007669"/>
    <property type="project" value="InterPro"/>
</dbReference>
<dbReference type="PROSITE" id="PS00242">
    <property type="entry name" value="INTEGRIN_ALPHA"/>
    <property type="match status" value="1"/>
</dbReference>
<dbReference type="GO" id="GO:0007160">
    <property type="term" value="P:cell-matrix adhesion"/>
    <property type="evidence" value="ECO:0007669"/>
    <property type="project" value="TreeGrafter"/>
</dbReference>
<evidence type="ECO:0000256" key="2">
    <source>
        <dbReference type="ARBA" id="ARBA00008054"/>
    </source>
</evidence>
<keyword evidence="10 13" id="KW-0675">Receptor</keyword>
<evidence type="ECO:0000259" key="15">
    <source>
        <dbReference type="Pfam" id="PF20805"/>
    </source>
</evidence>
<keyword evidence="8 13" id="KW-0401">Integrin</keyword>
<dbReference type="Pfam" id="PF20805">
    <property type="entry name" value="Integrin_A_Ig_2"/>
    <property type="match status" value="1"/>
</dbReference>
<dbReference type="Proteomes" id="UP000007151">
    <property type="component" value="Unassembled WGS sequence"/>
</dbReference>
<evidence type="ECO:0000256" key="11">
    <source>
        <dbReference type="ARBA" id="ARBA00023180"/>
    </source>
</evidence>
<evidence type="ECO:0000256" key="1">
    <source>
        <dbReference type="ARBA" id="ARBA00004479"/>
    </source>
</evidence>
<dbReference type="SUPFAM" id="SSF69318">
    <property type="entry name" value="Integrin alpha N-terminal domain"/>
    <property type="match status" value="1"/>
</dbReference>
<dbReference type="SMART" id="SM00191">
    <property type="entry name" value="Int_alpha"/>
    <property type="match status" value="5"/>
</dbReference>
<accession>A0A212F4X5</accession>
<evidence type="ECO:0000256" key="4">
    <source>
        <dbReference type="ARBA" id="ARBA00022729"/>
    </source>
</evidence>
<gene>
    <name evidence="16" type="ORF">KGM_202807</name>
</gene>
<dbReference type="EMBL" id="AGBW02010302">
    <property type="protein sequence ID" value="OWR48769.1"/>
    <property type="molecule type" value="Genomic_DNA"/>
</dbReference>
<dbReference type="SUPFAM" id="SSF69179">
    <property type="entry name" value="Integrin domains"/>
    <property type="match status" value="1"/>
</dbReference>
<comment type="subcellular location">
    <subcellularLocation>
        <location evidence="1 13">Membrane</location>
        <topology evidence="1 13">Single-pass type I membrane protein</topology>
    </subcellularLocation>
</comment>
<evidence type="ECO:0000256" key="13">
    <source>
        <dbReference type="RuleBase" id="RU003762"/>
    </source>
</evidence>
<evidence type="ECO:0000256" key="6">
    <source>
        <dbReference type="ARBA" id="ARBA00022889"/>
    </source>
</evidence>
<dbReference type="FunCoup" id="A0A212F4X5">
    <property type="interactions" value="3"/>
</dbReference>
<dbReference type="GO" id="GO:0009897">
    <property type="term" value="C:external side of plasma membrane"/>
    <property type="evidence" value="ECO:0007669"/>
    <property type="project" value="TreeGrafter"/>
</dbReference>
<dbReference type="InterPro" id="IPR000413">
    <property type="entry name" value="Integrin_alpha"/>
</dbReference>
<dbReference type="Gene3D" id="2.130.10.130">
    <property type="entry name" value="Integrin alpha, N-terminal"/>
    <property type="match status" value="1"/>
</dbReference>
<dbReference type="InterPro" id="IPR013517">
    <property type="entry name" value="FG-GAP"/>
</dbReference>
<feature type="region of interest" description="Disordered" evidence="14">
    <location>
        <begin position="877"/>
        <end position="910"/>
    </location>
</feature>
<evidence type="ECO:0000256" key="5">
    <source>
        <dbReference type="ARBA" id="ARBA00022737"/>
    </source>
</evidence>
<dbReference type="InterPro" id="IPR018184">
    <property type="entry name" value="Integrin_alpha_C_CS"/>
</dbReference>
<dbReference type="Gene3D" id="2.60.40.1510">
    <property type="entry name" value="ntegrin, alpha v. Chain A, domain 3"/>
    <property type="match status" value="1"/>
</dbReference>
<evidence type="ECO:0000313" key="17">
    <source>
        <dbReference type="Proteomes" id="UP000007151"/>
    </source>
</evidence>
<evidence type="ECO:0000256" key="12">
    <source>
        <dbReference type="PROSITE-ProRule" id="PRU00803"/>
    </source>
</evidence>
<keyword evidence="9 13" id="KW-0472">Membrane</keyword>
<proteinExistence type="inferred from homology"/>
<dbReference type="InterPro" id="IPR028994">
    <property type="entry name" value="Integrin_alpha_N"/>
</dbReference>
<evidence type="ECO:0000256" key="14">
    <source>
        <dbReference type="SAM" id="MobiDB-lite"/>
    </source>
</evidence>
<keyword evidence="11" id="KW-0325">Glycoprotein</keyword>
<evidence type="ECO:0000313" key="16">
    <source>
        <dbReference type="EMBL" id="OWR48769.1"/>
    </source>
</evidence>
<dbReference type="Pfam" id="PF01839">
    <property type="entry name" value="FG-GAP"/>
    <property type="match status" value="2"/>
</dbReference>
<evidence type="ECO:0000256" key="9">
    <source>
        <dbReference type="ARBA" id="ARBA00023136"/>
    </source>
</evidence>
<feature type="repeat" description="FG-GAP" evidence="12">
    <location>
        <begin position="324"/>
        <end position="382"/>
    </location>
</feature>
<protein>
    <submittedName>
        <fullName evidence="16">Hemocyte-specific integrin alpha subunit 3</fullName>
    </submittedName>
</protein>
<keyword evidence="5" id="KW-0677">Repeat</keyword>
<comment type="similarity">
    <text evidence="2 13">Belongs to the integrin alpha chain family.</text>
</comment>
<keyword evidence="6 13" id="KW-0130">Cell adhesion</keyword>
<keyword evidence="7 13" id="KW-1133">Transmembrane helix</keyword>
<comment type="caution">
    <text evidence="16">The sequence shown here is derived from an EMBL/GenBank/DDBJ whole genome shotgun (WGS) entry which is preliminary data.</text>
</comment>
<evidence type="ECO:0000256" key="8">
    <source>
        <dbReference type="ARBA" id="ARBA00023037"/>
    </source>
</evidence>
<keyword evidence="3 13" id="KW-0812">Transmembrane</keyword>
<dbReference type="InterPro" id="IPR032695">
    <property type="entry name" value="Integrin_dom_sf"/>
</dbReference>
<evidence type="ECO:0000256" key="7">
    <source>
        <dbReference type="ARBA" id="ARBA00022989"/>
    </source>
</evidence>
<dbReference type="GO" id="GO:0005178">
    <property type="term" value="F:integrin binding"/>
    <property type="evidence" value="ECO:0007669"/>
    <property type="project" value="TreeGrafter"/>
</dbReference>
<dbReference type="eggNOG" id="KOG3637">
    <property type="taxonomic scope" value="Eukaryota"/>
</dbReference>
<dbReference type="InParanoid" id="A0A212F4X5"/>
<dbReference type="Gene3D" id="1.20.5.930">
    <property type="entry name" value="Bicelle-embedded integrin alpha(iib) transmembrane segment"/>
    <property type="match status" value="1"/>
</dbReference>
<dbReference type="AlphaFoldDB" id="A0A212F4X5"/>
<dbReference type="InterPro" id="IPR013519">
    <property type="entry name" value="Int_alpha_beta-p"/>
</dbReference>
<dbReference type="GO" id="GO:0033627">
    <property type="term" value="P:cell adhesion mediated by integrin"/>
    <property type="evidence" value="ECO:0007669"/>
    <property type="project" value="TreeGrafter"/>
</dbReference>
<dbReference type="PRINTS" id="PR01185">
    <property type="entry name" value="INTEGRINA"/>
</dbReference>
<feature type="domain" description="Integrin alpha second immunoglobulin-like" evidence="15">
    <location>
        <begin position="566"/>
        <end position="671"/>
    </location>
</feature>
<keyword evidence="17" id="KW-1185">Reference proteome</keyword>
<dbReference type="PANTHER" id="PTHR23220">
    <property type="entry name" value="INTEGRIN ALPHA"/>
    <property type="match status" value="1"/>
</dbReference>
<dbReference type="PROSITE" id="PS51470">
    <property type="entry name" value="FG_GAP"/>
    <property type="match status" value="2"/>
</dbReference>
<dbReference type="STRING" id="278856.A0A212F4X5"/>
<dbReference type="GO" id="GO:0007229">
    <property type="term" value="P:integrin-mediated signaling pathway"/>
    <property type="evidence" value="ECO:0007669"/>
    <property type="project" value="UniProtKB-KW"/>
</dbReference>
<evidence type="ECO:0000256" key="10">
    <source>
        <dbReference type="ARBA" id="ARBA00023170"/>
    </source>
</evidence>
<dbReference type="KEGG" id="dpl:KGM_202807"/>
<name>A0A212F4X5_DANPL</name>
<feature type="transmembrane region" description="Helical" evidence="13">
    <location>
        <begin position="836"/>
        <end position="858"/>
    </location>
</feature>
<keyword evidence="4" id="KW-0732">Signal</keyword>
<organism evidence="16 17">
    <name type="scientific">Danaus plexippus plexippus</name>
    <dbReference type="NCBI Taxonomy" id="278856"/>
    <lineage>
        <taxon>Eukaryota</taxon>
        <taxon>Metazoa</taxon>
        <taxon>Ecdysozoa</taxon>
        <taxon>Arthropoda</taxon>
        <taxon>Hexapoda</taxon>
        <taxon>Insecta</taxon>
        <taxon>Pterygota</taxon>
        <taxon>Neoptera</taxon>
        <taxon>Endopterygota</taxon>
        <taxon>Lepidoptera</taxon>
        <taxon>Glossata</taxon>
        <taxon>Ditrysia</taxon>
        <taxon>Papilionoidea</taxon>
        <taxon>Nymphalidae</taxon>
        <taxon>Danainae</taxon>
        <taxon>Danaini</taxon>
        <taxon>Danaina</taxon>
        <taxon>Danaus</taxon>
        <taxon>Danaus</taxon>
    </lineage>
</organism>
<reference evidence="16 17" key="1">
    <citation type="journal article" date="2011" name="Cell">
        <title>The monarch butterfly genome yields insights into long-distance migration.</title>
        <authorList>
            <person name="Zhan S."/>
            <person name="Merlin C."/>
            <person name="Boore J.L."/>
            <person name="Reppert S.M."/>
        </authorList>
    </citation>
    <scope>NUCLEOTIDE SEQUENCE [LARGE SCALE GENOMIC DNA]</scope>
    <source>
        <strain evidence="16">F-2</strain>
    </source>
</reference>
<evidence type="ECO:0000256" key="3">
    <source>
        <dbReference type="ARBA" id="ARBA00022692"/>
    </source>
</evidence>
<dbReference type="Gene3D" id="2.60.40.1460">
    <property type="entry name" value="Integrin domains. Chain A, domain 2"/>
    <property type="match status" value="1"/>
</dbReference>
<dbReference type="InterPro" id="IPR048285">
    <property type="entry name" value="Integrin_alpha_Ig-like_2"/>
</dbReference>
<feature type="repeat" description="FG-GAP" evidence="12">
    <location>
        <begin position="256"/>
        <end position="320"/>
    </location>
</feature>
<sequence length="910" mass="101030">MDSNVLIVGAPKARSKLARMMATGQVYNCKILGFDVHNVTCYPLGSNGTAQDAIFGRFAGYSDFFRDDMWFGAVIALVPNGKLLICSPRWTNPYKDTHLLANGACYIQAQRRALSLLPLKDMTRQAFMTQGLRKEYGEYGTHLNFYAYGQAGFSAKVTENNSVIIGAPGLLQWTGGIVEYKYYPDPRSVLFGLQPITNPYYTPDLGPDDYLGYSVESGIFEKNGRTLYVAGAPRSKAGYGQVLIIEPSFRENGPLNIKAKLIGHQLGSYFGASMSCTDINGDGISDLMVGAPNFVIHDGSLHYDQGAVFVYLTESQESNFTLIEHAYVFGSARSGSRFGSSIANLGDIDGDGYNDIAIGAPWENDGIGAVYIYRGGADGLVQPFVQKIFVEEARSFGVSISKGVDLTNDNCNELAVGALNSRTAYIFKCIPTMHVDVSIKVPDAMNLQQNATNFTALFCVNARSSKLWPHVKIDFIGRIVIDPEENRAKLKDDTEYDITIAPGDENCDEQIVEVMTTADLSKPISMKFNLEVNEYPIENSDLQHAARLEENSILETTLDIQLTRDCGEDLICKPLLEMTLEPLNSPYVPGSEHRLGLKVTVLNKEEPSYGAKVHLIVPSSPKRLPTECSLQNLNVTCSLPAPLMRMNSVVFEIELEYIPIDRAEDLLIIKARLEDPLYEDSDIERAFQELDIVITPKANFAISGKSLPNATILVTRDKLHGDENITFVHQYEIMNWGPSDWYRLRVQIILSEKVNMSTRLKECLELDRVTHCEWKLPAKVSLPVVLPLRFDLHDHGEFLEKKVVYNITSTMTILLEDQNKSVSTITTLILEPEQPYWPVIVGCIAGLLLLSAIITGFYKCGFFSRKRIEDFQRLQEHQADGASPSDANISVGSLGENDKSTQELITDDSD</sequence>